<comment type="caution">
    <text evidence="13">The sequence shown here is derived from an EMBL/GenBank/DDBJ whole genome shotgun (WGS) entry which is preliminary data.</text>
</comment>
<dbReference type="SUPFAM" id="SSF52374">
    <property type="entry name" value="Nucleotidylyl transferase"/>
    <property type="match status" value="1"/>
</dbReference>
<keyword evidence="8 11" id="KW-0067">ATP-binding</keyword>
<keyword evidence="7 11" id="KW-0547">Nucleotide-binding</keyword>
<evidence type="ECO:0000256" key="10">
    <source>
        <dbReference type="ARBA" id="ARBA00048721"/>
    </source>
</evidence>
<keyword evidence="6 11" id="KW-0548">Nucleotidyltransferase</keyword>
<evidence type="ECO:0000256" key="11">
    <source>
        <dbReference type="HAMAP-Rule" id="MF_00244"/>
    </source>
</evidence>
<dbReference type="GO" id="GO:0005524">
    <property type="term" value="F:ATP binding"/>
    <property type="evidence" value="ECO:0007669"/>
    <property type="project" value="UniProtKB-KW"/>
</dbReference>
<comment type="similarity">
    <text evidence="3 11">Belongs to the NadD family.</text>
</comment>
<comment type="function">
    <text evidence="1 11">Catalyzes the reversible adenylation of nicotinate mononucleotide (NaMN) to nicotinic acid adenine dinucleotide (NaAD).</text>
</comment>
<proteinExistence type="inferred from homology"/>
<name>A0A0J6SWE2_9HYPH</name>
<evidence type="ECO:0000256" key="9">
    <source>
        <dbReference type="ARBA" id="ARBA00023027"/>
    </source>
</evidence>
<dbReference type="PATRIC" id="fig|270351.6.peg.6208"/>
<keyword evidence="4 11" id="KW-0662">Pyridine nucleotide biosynthesis</keyword>
<evidence type="ECO:0000256" key="7">
    <source>
        <dbReference type="ARBA" id="ARBA00022741"/>
    </source>
</evidence>
<protein>
    <recommendedName>
        <fullName evidence="11">Probable nicotinate-nucleotide adenylyltransferase</fullName>
        <ecNumber evidence="11">2.7.7.18</ecNumber>
    </recommendedName>
    <alternativeName>
        <fullName evidence="11">Deamido-NAD(+) diphosphorylase</fullName>
    </alternativeName>
    <alternativeName>
        <fullName evidence="11">Deamido-NAD(+) pyrophosphorylase</fullName>
    </alternativeName>
    <alternativeName>
        <fullName evidence="11">Nicotinate mononucleotide adenylyltransferase</fullName>
        <shortName evidence="11">NaMN adenylyltransferase</shortName>
    </alternativeName>
</protein>
<organism evidence="13 14">
    <name type="scientific">Methylobacterium aquaticum</name>
    <dbReference type="NCBI Taxonomy" id="270351"/>
    <lineage>
        <taxon>Bacteria</taxon>
        <taxon>Pseudomonadati</taxon>
        <taxon>Pseudomonadota</taxon>
        <taxon>Alphaproteobacteria</taxon>
        <taxon>Hyphomicrobiales</taxon>
        <taxon>Methylobacteriaceae</taxon>
        <taxon>Methylobacterium</taxon>
    </lineage>
</organism>
<dbReference type="AlphaFoldDB" id="A0A0J6SWE2"/>
<evidence type="ECO:0000256" key="8">
    <source>
        <dbReference type="ARBA" id="ARBA00022840"/>
    </source>
</evidence>
<dbReference type="GO" id="GO:0009435">
    <property type="term" value="P:NAD+ biosynthetic process"/>
    <property type="evidence" value="ECO:0007669"/>
    <property type="project" value="UniProtKB-UniRule"/>
</dbReference>
<dbReference type="Pfam" id="PF01467">
    <property type="entry name" value="CTP_transf_like"/>
    <property type="match status" value="1"/>
</dbReference>
<dbReference type="InterPro" id="IPR004821">
    <property type="entry name" value="Cyt_trans-like"/>
</dbReference>
<dbReference type="Proteomes" id="UP000035929">
    <property type="component" value="Unassembled WGS sequence"/>
</dbReference>
<sequence>MIVRLPPLAPGLRVGLYGGSFNPAHAGHRHVSRLALRRLALDRVWWLVSPGNPLKDRSHLPETAARAVGARAVAADPRIAVTDFEAALGVRYTVETLSWLTDRHPEVRFVWIMGADSLATFHRWGGWRTIAARMPFAVIDRPGYTLRAMASPAARALATSRLDEIAAPTLAGRAPPAWVFLHGPRSSLSSTALRAGAVPGRPGATNRD</sequence>
<evidence type="ECO:0000313" key="13">
    <source>
        <dbReference type="EMBL" id="KMO37668.1"/>
    </source>
</evidence>
<accession>A0A0J6SWE2</accession>
<evidence type="ECO:0000256" key="3">
    <source>
        <dbReference type="ARBA" id="ARBA00009014"/>
    </source>
</evidence>
<dbReference type="EMBL" id="LABX01000054">
    <property type="protein sequence ID" value="KMO37668.1"/>
    <property type="molecule type" value="Genomic_DNA"/>
</dbReference>
<evidence type="ECO:0000256" key="2">
    <source>
        <dbReference type="ARBA" id="ARBA00005019"/>
    </source>
</evidence>
<dbReference type="InterPro" id="IPR005248">
    <property type="entry name" value="NadD/NMNAT"/>
</dbReference>
<evidence type="ECO:0000256" key="4">
    <source>
        <dbReference type="ARBA" id="ARBA00022642"/>
    </source>
</evidence>
<dbReference type="EC" id="2.7.7.18" evidence="11"/>
<dbReference type="GO" id="GO:0004515">
    <property type="term" value="F:nicotinate-nucleotide adenylyltransferase activity"/>
    <property type="evidence" value="ECO:0007669"/>
    <property type="project" value="UniProtKB-UniRule"/>
</dbReference>
<evidence type="ECO:0000256" key="1">
    <source>
        <dbReference type="ARBA" id="ARBA00002324"/>
    </source>
</evidence>
<evidence type="ECO:0000313" key="14">
    <source>
        <dbReference type="Proteomes" id="UP000035929"/>
    </source>
</evidence>
<evidence type="ECO:0000259" key="12">
    <source>
        <dbReference type="Pfam" id="PF01467"/>
    </source>
</evidence>
<dbReference type="NCBIfam" id="TIGR00482">
    <property type="entry name" value="nicotinate (nicotinamide) nucleotide adenylyltransferase"/>
    <property type="match status" value="1"/>
</dbReference>
<keyword evidence="9 11" id="KW-0520">NAD</keyword>
<dbReference type="CDD" id="cd02165">
    <property type="entry name" value="NMNAT"/>
    <property type="match status" value="1"/>
</dbReference>
<reference evidence="13 14" key="1">
    <citation type="submission" date="2015-03" db="EMBL/GenBank/DDBJ databases">
        <title>Genome sequencing of Methylobacterium aquaticum DSM16371 type strain.</title>
        <authorList>
            <person name="Chaudhry V."/>
            <person name="Patil P.B."/>
        </authorList>
    </citation>
    <scope>NUCLEOTIDE SEQUENCE [LARGE SCALE GENOMIC DNA]</scope>
    <source>
        <strain evidence="13 14">DSM 16371</strain>
    </source>
</reference>
<dbReference type="UniPathway" id="UPA00253">
    <property type="reaction ID" value="UER00332"/>
</dbReference>
<dbReference type="InterPro" id="IPR014729">
    <property type="entry name" value="Rossmann-like_a/b/a_fold"/>
</dbReference>
<evidence type="ECO:0000256" key="6">
    <source>
        <dbReference type="ARBA" id="ARBA00022695"/>
    </source>
</evidence>
<dbReference type="NCBIfam" id="NF000845">
    <property type="entry name" value="PRK00071.2-4"/>
    <property type="match status" value="1"/>
</dbReference>
<feature type="domain" description="Cytidyltransferase-like" evidence="12">
    <location>
        <begin position="16"/>
        <end position="195"/>
    </location>
</feature>
<gene>
    <name evidence="11" type="primary">nadD</name>
    <name evidence="13" type="ORF">VP06_07665</name>
</gene>
<keyword evidence="5 11" id="KW-0808">Transferase</keyword>
<dbReference type="PANTHER" id="PTHR39321">
    <property type="entry name" value="NICOTINATE-NUCLEOTIDE ADENYLYLTRANSFERASE-RELATED"/>
    <property type="match status" value="1"/>
</dbReference>
<comment type="catalytic activity">
    <reaction evidence="10 11">
        <text>nicotinate beta-D-ribonucleotide + ATP + H(+) = deamido-NAD(+) + diphosphate</text>
        <dbReference type="Rhea" id="RHEA:22860"/>
        <dbReference type="ChEBI" id="CHEBI:15378"/>
        <dbReference type="ChEBI" id="CHEBI:30616"/>
        <dbReference type="ChEBI" id="CHEBI:33019"/>
        <dbReference type="ChEBI" id="CHEBI:57502"/>
        <dbReference type="ChEBI" id="CHEBI:58437"/>
        <dbReference type="EC" id="2.7.7.18"/>
    </reaction>
</comment>
<dbReference type="NCBIfam" id="NF000843">
    <property type="entry name" value="PRK00071.2-2"/>
    <property type="match status" value="1"/>
</dbReference>
<dbReference type="HAMAP" id="MF_00244">
    <property type="entry name" value="NaMN_adenylyltr"/>
    <property type="match status" value="1"/>
</dbReference>
<dbReference type="Gene3D" id="3.40.50.620">
    <property type="entry name" value="HUPs"/>
    <property type="match status" value="1"/>
</dbReference>
<comment type="pathway">
    <text evidence="2 11">Cofactor biosynthesis; NAD(+) biosynthesis; deamido-NAD(+) from nicotinate D-ribonucleotide: step 1/1.</text>
</comment>
<evidence type="ECO:0000256" key="5">
    <source>
        <dbReference type="ARBA" id="ARBA00022679"/>
    </source>
</evidence>
<dbReference type="PANTHER" id="PTHR39321:SF3">
    <property type="entry name" value="PHOSPHOPANTETHEINE ADENYLYLTRANSFERASE"/>
    <property type="match status" value="1"/>
</dbReference>